<feature type="transmembrane region" description="Helical" evidence="1">
    <location>
        <begin position="7"/>
        <end position="28"/>
    </location>
</feature>
<name>A0A917W3V5_9BACL</name>
<keyword evidence="1" id="KW-0812">Transmembrane</keyword>
<dbReference type="AlphaFoldDB" id="A0A917W3V5"/>
<keyword evidence="3" id="KW-1185">Reference proteome</keyword>
<evidence type="ECO:0000256" key="1">
    <source>
        <dbReference type="SAM" id="Phobius"/>
    </source>
</evidence>
<dbReference type="Proteomes" id="UP000654670">
    <property type="component" value="Unassembled WGS sequence"/>
</dbReference>
<keyword evidence="1" id="KW-0472">Membrane</keyword>
<comment type="caution">
    <text evidence="2">The sequence shown here is derived from an EMBL/GenBank/DDBJ whole genome shotgun (WGS) entry which is preliminary data.</text>
</comment>
<evidence type="ECO:0000313" key="2">
    <source>
        <dbReference type="EMBL" id="GGL61034.1"/>
    </source>
</evidence>
<dbReference type="EMBL" id="BMOK01000013">
    <property type="protein sequence ID" value="GGL61034.1"/>
    <property type="molecule type" value="Genomic_DNA"/>
</dbReference>
<feature type="transmembrane region" description="Helical" evidence="1">
    <location>
        <begin position="48"/>
        <end position="68"/>
    </location>
</feature>
<gene>
    <name evidence="2" type="ORF">GCM10007968_26250</name>
</gene>
<feature type="transmembrane region" description="Helical" evidence="1">
    <location>
        <begin position="80"/>
        <end position="102"/>
    </location>
</feature>
<organism evidence="2 3">
    <name type="scientific">Sporolactobacillus putidus</name>
    <dbReference type="NCBI Taxonomy" id="492735"/>
    <lineage>
        <taxon>Bacteria</taxon>
        <taxon>Bacillati</taxon>
        <taxon>Bacillota</taxon>
        <taxon>Bacilli</taxon>
        <taxon>Bacillales</taxon>
        <taxon>Sporolactobacillaceae</taxon>
        <taxon>Sporolactobacillus</taxon>
    </lineage>
</organism>
<keyword evidence="1" id="KW-1133">Transmembrane helix</keyword>
<proteinExistence type="predicted"/>
<reference evidence="2" key="1">
    <citation type="journal article" date="2014" name="Int. J. Syst. Evol. Microbiol.">
        <title>Complete genome sequence of Corynebacterium casei LMG S-19264T (=DSM 44701T), isolated from a smear-ripened cheese.</title>
        <authorList>
            <consortium name="US DOE Joint Genome Institute (JGI-PGF)"/>
            <person name="Walter F."/>
            <person name="Albersmeier A."/>
            <person name="Kalinowski J."/>
            <person name="Ruckert C."/>
        </authorList>
    </citation>
    <scope>NUCLEOTIDE SEQUENCE</scope>
    <source>
        <strain evidence="2">JCM 15325</strain>
    </source>
</reference>
<reference evidence="2" key="2">
    <citation type="submission" date="2020-09" db="EMBL/GenBank/DDBJ databases">
        <authorList>
            <person name="Sun Q."/>
            <person name="Ohkuma M."/>
        </authorList>
    </citation>
    <scope>NUCLEOTIDE SEQUENCE</scope>
    <source>
        <strain evidence="2">JCM 15325</strain>
    </source>
</reference>
<sequence length="103" mass="12059">MRRQSLLKLNLFSCLYGFLLFVLTFMIFQPYRAASLLHIPIGSVSKGFFWIAILSAVIYMGFMSRLATQRPHDWKSALAVSLYAVLWFPYWLLFVLITFLTLR</sequence>
<accession>A0A917W3V5</accession>
<dbReference type="RefSeq" id="WP_188804089.1">
    <property type="nucleotide sequence ID" value="NZ_BMOK01000013.1"/>
</dbReference>
<protein>
    <submittedName>
        <fullName evidence="2">Uncharacterized protein</fullName>
    </submittedName>
</protein>
<evidence type="ECO:0000313" key="3">
    <source>
        <dbReference type="Proteomes" id="UP000654670"/>
    </source>
</evidence>